<feature type="compositionally biased region" description="Low complexity" evidence="1">
    <location>
        <begin position="66"/>
        <end position="80"/>
    </location>
</feature>
<dbReference type="Proteomes" id="UP000054279">
    <property type="component" value="Unassembled WGS sequence"/>
</dbReference>
<proteinExistence type="predicted"/>
<keyword evidence="2" id="KW-0472">Membrane</keyword>
<evidence type="ECO:0000313" key="4">
    <source>
        <dbReference type="Proteomes" id="UP000054279"/>
    </source>
</evidence>
<organism evidence="3 4">
    <name type="scientific">Sphaerobolus stellatus (strain SS14)</name>
    <dbReference type="NCBI Taxonomy" id="990650"/>
    <lineage>
        <taxon>Eukaryota</taxon>
        <taxon>Fungi</taxon>
        <taxon>Dikarya</taxon>
        <taxon>Basidiomycota</taxon>
        <taxon>Agaricomycotina</taxon>
        <taxon>Agaricomycetes</taxon>
        <taxon>Phallomycetidae</taxon>
        <taxon>Geastrales</taxon>
        <taxon>Sphaerobolaceae</taxon>
        <taxon>Sphaerobolus</taxon>
    </lineage>
</organism>
<feature type="region of interest" description="Disordered" evidence="1">
    <location>
        <begin position="63"/>
        <end position="90"/>
    </location>
</feature>
<gene>
    <name evidence="3" type="ORF">M422DRAFT_38903</name>
</gene>
<feature type="compositionally biased region" description="Basic residues" evidence="1">
    <location>
        <begin position="81"/>
        <end position="90"/>
    </location>
</feature>
<name>A0A0C9T824_SPHS4</name>
<keyword evidence="2" id="KW-0812">Transmembrane</keyword>
<evidence type="ECO:0000313" key="3">
    <source>
        <dbReference type="EMBL" id="KIJ25163.1"/>
    </source>
</evidence>
<protein>
    <submittedName>
        <fullName evidence="3">Uncharacterized protein</fullName>
    </submittedName>
</protein>
<reference evidence="3 4" key="1">
    <citation type="submission" date="2014-06" db="EMBL/GenBank/DDBJ databases">
        <title>Evolutionary Origins and Diversification of the Mycorrhizal Mutualists.</title>
        <authorList>
            <consortium name="DOE Joint Genome Institute"/>
            <consortium name="Mycorrhizal Genomics Consortium"/>
            <person name="Kohler A."/>
            <person name="Kuo A."/>
            <person name="Nagy L.G."/>
            <person name="Floudas D."/>
            <person name="Copeland A."/>
            <person name="Barry K.W."/>
            <person name="Cichocki N."/>
            <person name="Veneault-Fourrey C."/>
            <person name="LaButti K."/>
            <person name="Lindquist E.A."/>
            <person name="Lipzen A."/>
            <person name="Lundell T."/>
            <person name="Morin E."/>
            <person name="Murat C."/>
            <person name="Riley R."/>
            <person name="Ohm R."/>
            <person name="Sun H."/>
            <person name="Tunlid A."/>
            <person name="Henrissat B."/>
            <person name="Grigoriev I.V."/>
            <person name="Hibbett D.S."/>
            <person name="Martin F."/>
        </authorList>
    </citation>
    <scope>NUCLEOTIDE SEQUENCE [LARGE SCALE GENOMIC DNA]</scope>
    <source>
        <strain evidence="3 4">SS14</strain>
    </source>
</reference>
<dbReference type="EMBL" id="KN837430">
    <property type="protein sequence ID" value="KIJ25163.1"/>
    <property type="molecule type" value="Genomic_DNA"/>
</dbReference>
<feature type="transmembrane region" description="Helical" evidence="2">
    <location>
        <begin position="6"/>
        <end position="26"/>
    </location>
</feature>
<sequence length="90" mass="10002">MNYLRIILILSNLLLLVYGSLIPVHVREKRDMTCSDGNCPDNFALGLEGVEQVLKDCQDCQGPALSVSDTGSQSSSSTSPRPRKFRRRHP</sequence>
<accession>A0A0C9T824</accession>
<evidence type="ECO:0000256" key="1">
    <source>
        <dbReference type="SAM" id="MobiDB-lite"/>
    </source>
</evidence>
<keyword evidence="2" id="KW-1133">Transmembrane helix</keyword>
<evidence type="ECO:0000256" key="2">
    <source>
        <dbReference type="SAM" id="Phobius"/>
    </source>
</evidence>
<keyword evidence="4" id="KW-1185">Reference proteome</keyword>
<dbReference type="AlphaFoldDB" id="A0A0C9T824"/>
<dbReference type="HOGENOM" id="CLU_2442287_0_0_1"/>